<keyword evidence="3" id="KW-1003">Cell membrane</keyword>
<keyword evidence="6" id="KW-0479">Metal-binding</keyword>
<evidence type="ECO:0000256" key="10">
    <source>
        <dbReference type="ARBA" id="ARBA00022989"/>
    </source>
</evidence>
<feature type="domain" description="Fungal lipase-type" evidence="17">
    <location>
        <begin position="344"/>
        <end position="489"/>
    </location>
</feature>
<dbReference type="InterPro" id="IPR002921">
    <property type="entry name" value="Fungal_lipase-type"/>
</dbReference>
<comment type="caution">
    <text evidence="18">The sequence shown here is derived from an EMBL/GenBank/DDBJ whole genome shotgun (WGS) entry which is preliminary data.</text>
</comment>
<dbReference type="GO" id="GO:0022008">
    <property type="term" value="P:neurogenesis"/>
    <property type="evidence" value="ECO:0007669"/>
    <property type="project" value="TreeGrafter"/>
</dbReference>
<evidence type="ECO:0000313" key="18">
    <source>
        <dbReference type="EMBL" id="CAJ0596832.1"/>
    </source>
</evidence>
<comment type="catalytic activity">
    <reaction evidence="13">
        <text>a 1,2-diacyl-sn-glycerol + H2O = a 2-acylglycerol + a fatty acid + H(+)</text>
        <dbReference type="Rhea" id="RHEA:33275"/>
        <dbReference type="ChEBI" id="CHEBI:15377"/>
        <dbReference type="ChEBI" id="CHEBI:15378"/>
        <dbReference type="ChEBI" id="CHEBI:17389"/>
        <dbReference type="ChEBI" id="CHEBI:17815"/>
        <dbReference type="ChEBI" id="CHEBI:28868"/>
        <dbReference type="EC" id="3.1.1.116"/>
    </reaction>
    <physiologicalReaction direction="left-to-right" evidence="13">
        <dbReference type="Rhea" id="RHEA:33276"/>
    </physiologicalReaction>
</comment>
<evidence type="ECO:0000256" key="8">
    <source>
        <dbReference type="ARBA" id="ARBA00022837"/>
    </source>
</evidence>
<keyword evidence="7" id="KW-0378">Hydrolase</keyword>
<keyword evidence="5 16" id="KW-0812">Transmembrane</keyword>
<comment type="cofactor">
    <cofactor evidence="1">
        <name>Ca(2+)</name>
        <dbReference type="ChEBI" id="CHEBI:29108"/>
    </cofactor>
</comment>
<keyword evidence="10 16" id="KW-1133">Transmembrane helix</keyword>
<evidence type="ECO:0000256" key="6">
    <source>
        <dbReference type="ARBA" id="ARBA00022723"/>
    </source>
</evidence>
<keyword evidence="8" id="KW-0106">Calcium</keyword>
<gene>
    <name evidence="18" type="ORF">CYNAS_LOCUS8815</name>
</gene>
<name>A0AA36GRF4_CYLNA</name>
<evidence type="ECO:0000256" key="11">
    <source>
        <dbReference type="ARBA" id="ARBA00023098"/>
    </source>
</evidence>
<evidence type="ECO:0000256" key="14">
    <source>
        <dbReference type="ARBA" id="ARBA00026104"/>
    </source>
</evidence>
<evidence type="ECO:0000259" key="17">
    <source>
        <dbReference type="Pfam" id="PF01764"/>
    </source>
</evidence>
<feature type="transmembrane region" description="Helical" evidence="16">
    <location>
        <begin position="97"/>
        <end position="119"/>
    </location>
</feature>
<protein>
    <recommendedName>
        <fullName evidence="14">sn-1-specific diacylglycerol lipase</fullName>
        <ecNumber evidence="14">3.1.1.116</ecNumber>
    </recommendedName>
</protein>
<keyword evidence="12 16" id="KW-0472">Membrane</keyword>
<dbReference type="GO" id="GO:0005737">
    <property type="term" value="C:cytoplasm"/>
    <property type="evidence" value="ECO:0007669"/>
    <property type="project" value="TreeGrafter"/>
</dbReference>
<dbReference type="EC" id="3.1.1.116" evidence="14"/>
<evidence type="ECO:0000256" key="13">
    <source>
        <dbReference type="ARBA" id="ARBA00024531"/>
    </source>
</evidence>
<keyword evidence="9" id="KW-0442">Lipid degradation</keyword>
<keyword evidence="11" id="KW-0443">Lipid metabolism</keyword>
<dbReference type="AlphaFoldDB" id="A0AA36GRF4"/>
<feature type="compositionally biased region" description="Polar residues" evidence="15">
    <location>
        <begin position="655"/>
        <end position="664"/>
    </location>
</feature>
<dbReference type="GO" id="GO:0005886">
    <property type="term" value="C:plasma membrane"/>
    <property type="evidence" value="ECO:0007669"/>
    <property type="project" value="UniProtKB-SubCell"/>
</dbReference>
<organism evidence="18 19">
    <name type="scientific">Cylicocyclus nassatus</name>
    <name type="common">Nematode worm</name>
    <dbReference type="NCBI Taxonomy" id="53992"/>
    <lineage>
        <taxon>Eukaryota</taxon>
        <taxon>Metazoa</taxon>
        <taxon>Ecdysozoa</taxon>
        <taxon>Nematoda</taxon>
        <taxon>Chromadorea</taxon>
        <taxon>Rhabditida</taxon>
        <taxon>Rhabditina</taxon>
        <taxon>Rhabditomorpha</taxon>
        <taxon>Strongyloidea</taxon>
        <taxon>Strongylidae</taxon>
        <taxon>Cylicocyclus</taxon>
    </lineage>
</organism>
<dbReference type="GO" id="GO:0004806">
    <property type="term" value="F:triacylglycerol lipase activity"/>
    <property type="evidence" value="ECO:0007669"/>
    <property type="project" value="TreeGrafter"/>
</dbReference>
<evidence type="ECO:0000256" key="4">
    <source>
        <dbReference type="ARBA" id="ARBA00022553"/>
    </source>
</evidence>
<dbReference type="Gene3D" id="3.40.50.1820">
    <property type="entry name" value="alpha/beta hydrolase"/>
    <property type="match status" value="1"/>
</dbReference>
<dbReference type="InterPro" id="IPR052214">
    <property type="entry name" value="DAG_Lipase-Related"/>
</dbReference>
<feature type="region of interest" description="Disordered" evidence="15">
    <location>
        <begin position="649"/>
        <end position="692"/>
    </location>
</feature>
<dbReference type="SUPFAM" id="SSF53474">
    <property type="entry name" value="alpha/beta-Hydrolases"/>
    <property type="match status" value="1"/>
</dbReference>
<evidence type="ECO:0000313" key="19">
    <source>
        <dbReference type="Proteomes" id="UP001176961"/>
    </source>
</evidence>
<dbReference type="PANTHER" id="PTHR45792:SF2">
    <property type="entry name" value="DIACYLGLYCEROL LIPASE-BETA"/>
    <property type="match status" value="1"/>
</dbReference>
<comment type="subcellular location">
    <subcellularLocation>
        <location evidence="2">Cell membrane</location>
        <topology evidence="2">Multi-pass membrane protein</topology>
    </subcellularLocation>
</comment>
<evidence type="ECO:0000256" key="2">
    <source>
        <dbReference type="ARBA" id="ARBA00004651"/>
    </source>
</evidence>
<dbReference type="GO" id="GO:0046872">
    <property type="term" value="F:metal ion binding"/>
    <property type="evidence" value="ECO:0007669"/>
    <property type="project" value="UniProtKB-KW"/>
</dbReference>
<dbReference type="InterPro" id="IPR029058">
    <property type="entry name" value="AB_hydrolase_fold"/>
</dbReference>
<dbReference type="EMBL" id="CATQJL010000223">
    <property type="protein sequence ID" value="CAJ0596832.1"/>
    <property type="molecule type" value="Genomic_DNA"/>
</dbReference>
<evidence type="ECO:0000256" key="7">
    <source>
        <dbReference type="ARBA" id="ARBA00022801"/>
    </source>
</evidence>
<evidence type="ECO:0000256" key="15">
    <source>
        <dbReference type="SAM" id="MobiDB-lite"/>
    </source>
</evidence>
<evidence type="ECO:0000256" key="1">
    <source>
        <dbReference type="ARBA" id="ARBA00001913"/>
    </source>
</evidence>
<keyword evidence="19" id="KW-1185">Reference proteome</keyword>
<feature type="transmembrane region" description="Helical" evidence="16">
    <location>
        <begin position="26"/>
        <end position="45"/>
    </location>
</feature>
<accession>A0AA36GRF4</accession>
<feature type="transmembrane region" description="Helical" evidence="16">
    <location>
        <begin position="131"/>
        <end position="155"/>
    </location>
</feature>
<dbReference type="GO" id="GO:0046340">
    <property type="term" value="P:diacylglycerol catabolic process"/>
    <property type="evidence" value="ECO:0007669"/>
    <property type="project" value="TreeGrafter"/>
</dbReference>
<evidence type="ECO:0000256" key="9">
    <source>
        <dbReference type="ARBA" id="ARBA00022963"/>
    </source>
</evidence>
<evidence type="ECO:0000256" key="5">
    <source>
        <dbReference type="ARBA" id="ARBA00022692"/>
    </source>
</evidence>
<evidence type="ECO:0000256" key="12">
    <source>
        <dbReference type="ARBA" id="ARBA00023136"/>
    </source>
</evidence>
<dbReference type="CDD" id="cd00519">
    <property type="entry name" value="Lipase_3"/>
    <property type="match status" value="1"/>
</dbReference>
<evidence type="ECO:0000256" key="16">
    <source>
        <dbReference type="SAM" id="Phobius"/>
    </source>
</evidence>
<dbReference type="Pfam" id="PF01764">
    <property type="entry name" value="Lipase_3"/>
    <property type="match status" value="1"/>
</dbReference>
<dbReference type="PANTHER" id="PTHR45792">
    <property type="entry name" value="DIACYLGLYCEROL LIPASE HOMOLOG-RELATED"/>
    <property type="match status" value="1"/>
</dbReference>
<dbReference type="GO" id="GO:0019369">
    <property type="term" value="P:arachidonate metabolic process"/>
    <property type="evidence" value="ECO:0007669"/>
    <property type="project" value="TreeGrafter"/>
</dbReference>
<dbReference type="Proteomes" id="UP001176961">
    <property type="component" value="Unassembled WGS sequence"/>
</dbReference>
<proteinExistence type="predicted"/>
<reference evidence="18" key="1">
    <citation type="submission" date="2023-07" db="EMBL/GenBank/DDBJ databases">
        <authorList>
            <consortium name="CYATHOMIX"/>
        </authorList>
    </citation>
    <scope>NUCLEOTIDE SEQUENCE</scope>
    <source>
        <strain evidence="18">N/A</strain>
    </source>
</reference>
<keyword evidence="4" id="KW-0597">Phosphoprotein</keyword>
<evidence type="ECO:0000256" key="3">
    <source>
        <dbReference type="ARBA" id="ARBA00022475"/>
    </source>
</evidence>
<sequence>MPSLVAFGRKWNIASDDFVFPEITEVLVRLSWMAFAFAVFILHFPLSCSGKDMTMSLLALLIVNGVTIVLAFVMAGISSRGTIMNTYPRRHIATLLYIRVPLYVLELALTIVSTVGALAPDPPDSTCHFSNILKVTVGLEWIMILCMLIGMLIVFNPVDESDVEDSTIIARRIWSRRFRIFTIRRGESMRTAMDDVANVVGSFFADVDIVFSDVLAGLFLTIHSPANVYPPLVPKNGDRPEWMTLENALHFAHFASCVYGWPTYLLHNLGIRPAYKLFRRLQCCGRLRCDQVLVIEDNCCFCNTAAFTLFNEDKNIDLFFVSFRNQLYEVPFVVLADHESRSIVITIRGSCSLVDLVTDLCLDDEVLSVDVDADPLLRTDPSLDGEGEVRVHRGMLMSARYVYDTLRKHQVLEDLAVLNTGYQLVVCGHSLGAGVASLVTLLLKQDYPNVRCFAFAPPGCVITENGLHELEEHVFGIVAGDDLVSRISFHALHRLRVKVAAELDACTKAKYEILIRGIFRLFFTTAWESGPLSGESILNDRVNLIPEGGAAANGSTYGTAAAVAIPSSATAITLATAQRLSSRVQLYAPGKLLHIAEDESKEDGVACEWIDPKCLSDIILTASAITDHLPKNIERLLEKVIAAKGTPVVVPSAGSEDSGSSPGTNRAGPANASSARTTPPRVVVTQPRASSR</sequence>
<feature type="transmembrane region" description="Helical" evidence="16">
    <location>
        <begin position="57"/>
        <end position="77"/>
    </location>
</feature>